<protein>
    <submittedName>
        <fullName evidence="1">Uncharacterized protein</fullName>
    </submittedName>
</protein>
<evidence type="ECO:0000313" key="1">
    <source>
        <dbReference type="EMBL" id="GAH07003.1"/>
    </source>
</evidence>
<proteinExistence type="predicted"/>
<dbReference type="EMBL" id="BART01034708">
    <property type="protein sequence ID" value="GAH07003.1"/>
    <property type="molecule type" value="Genomic_DNA"/>
</dbReference>
<accession>X1EEB0</accession>
<reference evidence="1" key="1">
    <citation type="journal article" date="2014" name="Front. Microbiol.">
        <title>High frequency of phylogenetically diverse reductive dehalogenase-homologous genes in deep subseafloor sedimentary metagenomes.</title>
        <authorList>
            <person name="Kawai M."/>
            <person name="Futagami T."/>
            <person name="Toyoda A."/>
            <person name="Takaki Y."/>
            <person name="Nishi S."/>
            <person name="Hori S."/>
            <person name="Arai W."/>
            <person name="Tsubouchi T."/>
            <person name="Morono Y."/>
            <person name="Uchiyama I."/>
            <person name="Ito T."/>
            <person name="Fujiyama A."/>
            <person name="Inagaki F."/>
            <person name="Takami H."/>
        </authorList>
    </citation>
    <scope>NUCLEOTIDE SEQUENCE</scope>
    <source>
        <strain evidence="1">Expedition CK06-06</strain>
    </source>
</reference>
<sequence>MYEHYYRVGDRKMSEESVRCVPALVHTIRKTFNVELDVANKMIHKMGVELDLFCQEEGFKPLNSFEKTKLILGMFQAIQKLAKEISNRIT</sequence>
<dbReference type="AlphaFoldDB" id="X1EEB0"/>
<organism evidence="1">
    <name type="scientific">marine sediment metagenome</name>
    <dbReference type="NCBI Taxonomy" id="412755"/>
    <lineage>
        <taxon>unclassified sequences</taxon>
        <taxon>metagenomes</taxon>
        <taxon>ecological metagenomes</taxon>
    </lineage>
</organism>
<name>X1EEB0_9ZZZZ</name>
<gene>
    <name evidence="1" type="ORF">S01H4_59235</name>
</gene>
<comment type="caution">
    <text evidence="1">The sequence shown here is derived from an EMBL/GenBank/DDBJ whole genome shotgun (WGS) entry which is preliminary data.</text>
</comment>